<feature type="compositionally biased region" description="Low complexity" evidence="1">
    <location>
        <begin position="383"/>
        <end position="397"/>
    </location>
</feature>
<accession>A0ABV7WFZ1</accession>
<dbReference type="InterPro" id="IPR012429">
    <property type="entry name" value="HGSNAT_cat"/>
</dbReference>
<dbReference type="EMBL" id="JBHRWW010000004">
    <property type="protein sequence ID" value="MFC3688375.1"/>
    <property type="molecule type" value="Genomic_DNA"/>
</dbReference>
<feature type="region of interest" description="Disordered" evidence="1">
    <location>
        <begin position="383"/>
        <end position="420"/>
    </location>
</feature>
<protein>
    <submittedName>
        <fullName evidence="4">Heparan-alpha-glucosaminide N-acetyltransferase domain-containing protein</fullName>
    </submittedName>
</protein>
<keyword evidence="5" id="KW-1185">Reference proteome</keyword>
<evidence type="ECO:0000256" key="1">
    <source>
        <dbReference type="SAM" id="MobiDB-lite"/>
    </source>
</evidence>
<evidence type="ECO:0000259" key="3">
    <source>
        <dbReference type="Pfam" id="PF07786"/>
    </source>
</evidence>
<feature type="transmembrane region" description="Helical" evidence="2">
    <location>
        <begin position="142"/>
        <end position="161"/>
    </location>
</feature>
<sequence>MSSTVDITAPMLPRSRRLVGVDAARGLALLGMMAAHLLPRLGPTGEESQAFALVDGRSSATFALLAGVGLALADGGHAGPRTPYGRMVARTAVRAVLILLVGLLLADLQPPVAIILQYYAVSFVLLAPLLRLPAPLLGAAGLLWLGLTPVLSHALRAVWALEGPGPQVGLVALLVQPVASVTDLLLTGYYPVLTWFGYLLVGAAVGRLALTRTSVAAGIAAAGAVLLVGATVVSGVLSTSPTARAVLEEASLGTGRTTEGPFYGTTPTTTWQWLALDVPHSGTPPDLLGTTGAALLVLGGCLLLSRTPVLWLLRPLAAAGSMTLTLYTAHVLAVLLQQPDLPAPASWAVHAVTAVVLATAVRAVWSRGPLEALVAAVVDGTAGPAAPRGPAPATDGQTAGGGGWTAGEGARPDADPDPRP</sequence>
<feature type="domain" description="Heparan-alpha-glucosaminide N-acetyltransferase catalytic" evidence="3">
    <location>
        <begin position="17"/>
        <end position="215"/>
    </location>
</feature>
<dbReference type="RefSeq" id="WP_340291360.1">
    <property type="nucleotide sequence ID" value="NZ_JBBEOI010000037.1"/>
</dbReference>
<gene>
    <name evidence="4" type="ORF">ACFOLH_08475</name>
</gene>
<dbReference type="Pfam" id="PF07786">
    <property type="entry name" value="HGSNAT_cat"/>
    <property type="match status" value="1"/>
</dbReference>
<comment type="caution">
    <text evidence="4">The sequence shown here is derived from an EMBL/GenBank/DDBJ whole genome shotgun (WGS) entry which is preliminary data.</text>
</comment>
<dbReference type="Proteomes" id="UP001595685">
    <property type="component" value="Unassembled WGS sequence"/>
</dbReference>
<keyword evidence="2" id="KW-0812">Transmembrane</keyword>
<feature type="transmembrane region" description="Helical" evidence="2">
    <location>
        <begin position="316"/>
        <end position="335"/>
    </location>
</feature>
<proteinExistence type="predicted"/>
<evidence type="ECO:0000313" key="5">
    <source>
        <dbReference type="Proteomes" id="UP001595685"/>
    </source>
</evidence>
<keyword evidence="2" id="KW-0472">Membrane</keyword>
<feature type="transmembrane region" description="Helical" evidence="2">
    <location>
        <begin position="217"/>
        <end position="237"/>
    </location>
</feature>
<organism evidence="4 5">
    <name type="scientific">Aquipuribacter hungaricus</name>
    <dbReference type="NCBI Taxonomy" id="545624"/>
    <lineage>
        <taxon>Bacteria</taxon>
        <taxon>Bacillati</taxon>
        <taxon>Actinomycetota</taxon>
        <taxon>Actinomycetes</taxon>
        <taxon>Micrococcales</taxon>
        <taxon>Intrasporangiaceae</taxon>
        <taxon>Aquipuribacter</taxon>
    </lineage>
</organism>
<keyword evidence="2" id="KW-1133">Transmembrane helix</keyword>
<feature type="transmembrane region" description="Helical" evidence="2">
    <location>
        <begin position="347"/>
        <end position="365"/>
    </location>
</feature>
<feature type="transmembrane region" description="Helical" evidence="2">
    <location>
        <begin position="189"/>
        <end position="210"/>
    </location>
</feature>
<evidence type="ECO:0000313" key="4">
    <source>
        <dbReference type="EMBL" id="MFC3688375.1"/>
    </source>
</evidence>
<name>A0ABV7WFZ1_9MICO</name>
<evidence type="ECO:0000256" key="2">
    <source>
        <dbReference type="SAM" id="Phobius"/>
    </source>
</evidence>
<feature type="transmembrane region" description="Helical" evidence="2">
    <location>
        <begin position="287"/>
        <end position="304"/>
    </location>
</feature>
<feature type="compositionally biased region" description="Basic and acidic residues" evidence="1">
    <location>
        <begin position="410"/>
        <end position="420"/>
    </location>
</feature>
<reference evidence="5" key="1">
    <citation type="journal article" date="2019" name="Int. J. Syst. Evol. Microbiol.">
        <title>The Global Catalogue of Microorganisms (GCM) 10K type strain sequencing project: providing services to taxonomists for standard genome sequencing and annotation.</title>
        <authorList>
            <consortium name="The Broad Institute Genomics Platform"/>
            <consortium name="The Broad Institute Genome Sequencing Center for Infectious Disease"/>
            <person name="Wu L."/>
            <person name="Ma J."/>
        </authorList>
    </citation>
    <scope>NUCLEOTIDE SEQUENCE [LARGE SCALE GENOMIC DNA]</scope>
    <source>
        <strain evidence="5">NCAIM B.02333</strain>
    </source>
</reference>